<feature type="transmembrane region" description="Helical" evidence="1">
    <location>
        <begin position="196"/>
        <end position="215"/>
    </location>
</feature>
<dbReference type="OrthoDB" id="9796461at2"/>
<dbReference type="PANTHER" id="PTHR23028:SF53">
    <property type="entry name" value="ACYL_TRANSF_3 DOMAIN-CONTAINING PROTEIN"/>
    <property type="match status" value="1"/>
</dbReference>
<dbReference type="GO" id="GO:0009103">
    <property type="term" value="P:lipopolysaccharide biosynthetic process"/>
    <property type="evidence" value="ECO:0007669"/>
    <property type="project" value="TreeGrafter"/>
</dbReference>
<evidence type="ECO:0000259" key="3">
    <source>
        <dbReference type="Pfam" id="PF19040"/>
    </source>
</evidence>
<evidence type="ECO:0000313" key="4">
    <source>
        <dbReference type="EMBL" id="EOQ98055.1"/>
    </source>
</evidence>
<dbReference type="InterPro" id="IPR002656">
    <property type="entry name" value="Acyl_transf_3_dom"/>
</dbReference>
<protein>
    <submittedName>
        <fullName evidence="4">Acyltransferase</fullName>
    </submittedName>
</protein>
<dbReference type="PANTHER" id="PTHR23028">
    <property type="entry name" value="ACETYLTRANSFERASE"/>
    <property type="match status" value="1"/>
</dbReference>
<dbReference type="Proteomes" id="UP000013984">
    <property type="component" value="Unassembled WGS sequence"/>
</dbReference>
<feature type="transmembrane region" description="Helical" evidence="1">
    <location>
        <begin position="170"/>
        <end position="190"/>
    </location>
</feature>
<dbReference type="InterPro" id="IPR050879">
    <property type="entry name" value="Acyltransferase_3"/>
</dbReference>
<feature type="domain" description="SGNH" evidence="3">
    <location>
        <begin position="421"/>
        <end position="638"/>
    </location>
</feature>
<dbReference type="GO" id="GO:0016020">
    <property type="term" value="C:membrane"/>
    <property type="evidence" value="ECO:0007669"/>
    <property type="project" value="TreeGrafter"/>
</dbReference>
<reference evidence="4" key="1">
    <citation type="submission" date="2013-04" db="EMBL/GenBank/DDBJ databases">
        <authorList>
            <person name="Harkins D.M."/>
            <person name="Durkin A.S."/>
            <person name="Brinkac L.M."/>
            <person name="Haft D.H."/>
            <person name="Selengut J.D."/>
            <person name="Sanka R."/>
            <person name="DePew J."/>
            <person name="Purushe J."/>
            <person name="Galloway R.L."/>
            <person name="Vinetz J.M."/>
            <person name="Sutton G.G."/>
            <person name="Nierman W.C."/>
            <person name="Fouts D.E."/>
        </authorList>
    </citation>
    <scope>NUCLEOTIDE SEQUENCE [LARGE SCALE GENOMIC DNA]</scope>
    <source>
        <strain evidence="4">CDC</strain>
    </source>
</reference>
<accession>R9AD25</accession>
<keyword evidence="4" id="KW-0808">Transferase</keyword>
<dbReference type="RefSeq" id="WP_015680001.1">
    <property type="nucleotide sequence ID" value="NZ_AOGZ02000008.1"/>
</dbReference>
<evidence type="ECO:0000313" key="5">
    <source>
        <dbReference type="Proteomes" id="UP000013984"/>
    </source>
</evidence>
<proteinExistence type="predicted"/>
<dbReference type="EMBL" id="AOGZ02000008">
    <property type="protein sequence ID" value="EOQ98055.1"/>
    <property type="molecule type" value="Genomic_DNA"/>
</dbReference>
<evidence type="ECO:0000259" key="2">
    <source>
        <dbReference type="Pfam" id="PF01757"/>
    </source>
</evidence>
<feature type="transmembrane region" description="Helical" evidence="1">
    <location>
        <begin position="253"/>
        <end position="271"/>
    </location>
</feature>
<dbReference type="AlphaFoldDB" id="R9AD25"/>
<comment type="caution">
    <text evidence="4">The sequence shown here is derived from an EMBL/GenBank/DDBJ whole genome shotgun (WGS) entry which is preliminary data.</text>
</comment>
<organism evidence="4 5">
    <name type="scientific">Leptospira wolbachii serovar Codice str. CDC</name>
    <dbReference type="NCBI Taxonomy" id="1218599"/>
    <lineage>
        <taxon>Bacteria</taxon>
        <taxon>Pseudomonadati</taxon>
        <taxon>Spirochaetota</taxon>
        <taxon>Spirochaetia</taxon>
        <taxon>Leptospirales</taxon>
        <taxon>Leptospiraceae</taxon>
        <taxon>Leptospira</taxon>
    </lineage>
</organism>
<feature type="transmembrane region" description="Helical" evidence="1">
    <location>
        <begin position="321"/>
        <end position="338"/>
    </location>
</feature>
<feature type="domain" description="Acyltransferase 3" evidence="2">
    <location>
        <begin position="13"/>
        <end position="334"/>
    </location>
</feature>
<keyword evidence="5" id="KW-1185">Reference proteome</keyword>
<keyword evidence="1" id="KW-1133">Transmembrane helix</keyword>
<keyword evidence="4" id="KW-0012">Acyltransferase</keyword>
<keyword evidence="1" id="KW-0812">Transmembrane</keyword>
<dbReference type="InterPro" id="IPR043968">
    <property type="entry name" value="SGNH"/>
</dbReference>
<dbReference type="Pfam" id="PF01757">
    <property type="entry name" value="Acyl_transf_3"/>
    <property type="match status" value="1"/>
</dbReference>
<name>R9AD25_9LEPT</name>
<sequence>MKFSVKTEKFYRKDIDGLRAVAILLVVFYHLFPDTIRGGFVGVDIFFVISGYIITTNILSDLEIGKFSYSVFLFKRIRRLYPALLLVLGLGYTFGLIFLMPKEFAGLAKHIVSSLAFVQNFILWREVGYFDDLPQLKPLLHLWSLSIEEQFYIIWPLLLIFIHRQKKARIPILTVFLFLSFMMNIASVGVNQDFAFYWPFTRFWEILSGCLLAILHKEEKIVWDGKALSIVMSGIGFLMILFAGFSFSRFTQFPGFAAVLPVFGASLVIFFHENGFNRQILSFKVFTFLGLISYPLYLWHWILISFDYYYFGQFNLLSNKFILLILSILLGFITFRFVETPIRKSKNFPFVSKRLLGISFLLVILAFITFKLKGFPLLKERELPSEARSLLDPEFGGNLAANWREHSCFLYKEDRFERFERSCGNEGGNVNVMLWGDSHAAALYTGFKAIQSKNRTFGLWQYTTSLCPPILDFDYEMNQNCRINNAFVFNRLSNHKPDILILQASWDWGRYEVKRNIKYLEKTFVKLNSKKIPRVILFGQSPTWMRKLPTNIVTYHKVFGRLPSSYTSFGLFQIEETRLLEEELKKTAIKYNIEFISMIDILCPNNECLLYVGDSVQNVTSLDQGHLSDLGASYVVQAAEKKIFPGN</sequence>
<feature type="transmembrane region" description="Helical" evidence="1">
    <location>
        <begin position="140"/>
        <end position="163"/>
    </location>
</feature>
<feature type="transmembrane region" description="Helical" evidence="1">
    <location>
        <begin position="16"/>
        <end position="32"/>
    </location>
</feature>
<dbReference type="GO" id="GO:0016747">
    <property type="term" value="F:acyltransferase activity, transferring groups other than amino-acyl groups"/>
    <property type="evidence" value="ECO:0007669"/>
    <property type="project" value="InterPro"/>
</dbReference>
<dbReference type="Pfam" id="PF19040">
    <property type="entry name" value="SGNH"/>
    <property type="match status" value="1"/>
</dbReference>
<dbReference type="STRING" id="1218599.LEP1GSC195_1106"/>
<feature type="transmembrane region" description="Helical" evidence="1">
    <location>
        <begin position="227"/>
        <end position="247"/>
    </location>
</feature>
<feature type="transmembrane region" description="Helical" evidence="1">
    <location>
        <begin position="38"/>
        <end position="59"/>
    </location>
</feature>
<evidence type="ECO:0000256" key="1">
    <source>
        <dbReference type="SAM" id="Phobius"/>
    </source>
</evidence>
<feature type="transmembrane region" description="Helical" evidence="1">
    <location>
        <begin position="350"/>
        <end position="370"/>
    </location>
</feature>
<keyword evidence="1" id="KW-0472">Membrane</keyword>
<feature type="transmembrane region" description="Helical" evidence="1">
    <location>
        <begin position="80"/>
        <end position="100"/>
    </location>
</feature>
<feature type="transmembrane region" description="Helical" evidence="1">
    <location>
        <begin position="283"/>
        <end position="301"/>
    </location>
</feature>
<gene>
    <name evidence="4" type="ORF">LEP1GSC195_1106</name>
</gene>